<dbReference type="Proteomes" id="UP000027120">
    <property type="component" value="Unassembled WGS sequence"/>
</dbReference>
<feature type="region of interest" description="Disordered" evidence="1">
    <location>
        <begin position="1"/>
        <end position="39"/>
    </location>
</feature>
<sequence>MGCCISSNKKIPHQPKPPVVEEPGSSNRSPPPPCLEEEEAVKEVVLSETSLPKPQQIPKENINTTQMATIQELNIEAEEEEGEGDMSRVLSQVSEIYSIGESFSTATTATTTTTVTLTEIKDDNEAISKATSRDLSHSSPAKVPRKRPNAGGAKSPSKRADSLRDMSRPVPGRTVPRNVGPTGVRRGSSSSSRRLRSPAAGGVGNATTGRAGGKLRVEKESQIKNEVNDGVLVEKSELSESLNNPHVSLECFIFL</sequence>
<feature type="compositionally biased region" description="Basic and acidic residues" evidence="1">
    <location>
        <begin position="158"/>
        <end position="167"/>
    </location>
</feature>
<feature type="region of interest" description="Disordered" evidence="1">
    <location>
        <begin position="129"/>
        <end position="222"/>
    </location>
</feature>
<evidence type="ECO:0000313" key="2">
    <source>
        <dbReference type="EMBL" id="KDO40562.1"/>
    </source>
</evidence>
<dbReference type="AlphaFoldDB" id="A0A067DNI0"/>
<accession>A0A067DNI0</accession>
<gene>
    <name evidence="2" type="ORF">CISIN_1g035948mg</name>
</gene>
<evidence type="ECO:0000256" key="1">
    <source>
        <dbReference type="SAM" id="MobiDB-lite"/>
    </source>
</evidence>
<name>A0A067DNI0_CITSI</name>
<protein>
    <submittedName>
        <fullName evidence="2">Uncharacterized protein</fullName>
    </submittedName>
</protein>
<evidence type="ECO:0000313" key="3">
    <source>
        <dbReference type="Proteomes" id="UP000027120"/>
    </source>
</evidence>
<reference evidence="2 3" key="1">
    <citation type="submission" date="2014-04" db="EMBL/GenBank/DDBJ databases">
        <authorList>
            <consortium name="International Citrus Genome Consortium"/>
            <person name="Gmitter F."/>
            <person name="Chen C."/>
            <person name="Farmerie W."/>
            <person name="Harkins T."/>
            <person name="Desany B."/>
            <person name="Mohiuddin M."/>
            <person name="Kodira C."/>
            <person name="Borodovsky M."/>
            <person name="Lomsadze A."/>
            <person name="Burns P."/>
            <person name="Jenkins J."/>
            <person name="Prochnik S."/>
            <person name="Shu S."/>
            <person name="Chapman J."/>
            <person name="Pitluck S."/>
            <person name="Schmutz J."/>
            <person name="Rokhsar D."/>
        </authorList>
    </citation>
    <scope>NUCLEOTIDE SEQUENCE</scope>
</reference>
<keyword evidence="3" id="KW-1185">Reference proteome</keyword>
<dbReference type="PANTHER" id="PTHR33871">
    <property type="entry name" value="OS05G0503100 PROTEIN-RELATED"/>
    <property type="match status" value="1"/>
</dbReference>
<dbReference type="EMBL" id="KK785906">
    <property type="protein sequence ID" value="KDO40562.1"/>
    <property type="molecule type" value="Genomic_DNA"/>
</dbReference>
<dbReference type="PANTHER" id="PTHR33871:SF20">
    <property type="entry name" value="CALMODULIN-BINDING DOMAIN-CONTAINING PROTEIN"/>
    <property type="match status" value="1"/>
</dbReference>
<organism evidence="2 3">
    <name type="scientific">Citrus sinensis</name>
    <name type="common">Sweet orange</name>
    <name type="synonym">Citrus aurantium var. sinensis</name>
    <dbReference type="NCBI Taxonomy" id="2711"/>
    <lineage>
        <taxon>Eukaryota</taxon>
        <taxon>Viridiplantae</taxon>
        <taxon>Streptophyta</taxon>
        <taxon>Embryophyta</taxon>
        <taxon>Tracheophyta</taxon>
        <taxon>Spermatophyta</taxon>
        <taxon>Magnoliopsida</taxon>
        <taxon>eudicotyledons</taxon>
        <taxon>Gunneridae</taxon>
        <taxon>Pentapetalae</taxon>
        <taxon>rosids</taxon>
        <taxon>malvids</taxon>
        <taxon>Sapindales</taxon>
        <taxon>Rutaceae</taxon>
        <taxon>Aurantioideae</taxon>
        <taxon>Citrus</taxon>
    </lineage>
</organism>
<proteinExistence type="predicted"/>